<proteinExistence type="inferred from homology"/>
<dbReference type="Proteomes" id="UP001610432">
    <property type="component" value="Unassembled WGS sequence"/>
</dbReference>
<keyword evidence="3 11" id="KW-0415">Karyogamy</keyword>
<evidence type="ECO:0000256" key="5">
    <source>
        <dbReference type="ARBA" id="ARBA00022729"/>
    </source>
</evidence>
<keyword evidence="7 11" id="KW-1133">Transmembrane helix</keyword>
<keyword evidence="5 11" id="KW-0732">Signal</keyword>
<keyword evidence="4 11" id="KW-0812">Transmembrane</keyword>
<dbReference type="InterPro" id="IPR007292">
    <property type="entry name" value="Nuclear_fusion_Kar5"/>
</dbReference>
<comment type="similarity">
    <text evidence="2 11">Belongs to the KAR5 family.</text>
</comment>
<accession>A0ABR4M2U7</accession>
<dbReference type="PANTHER" id="PTHR28012">
    <property type="entry name" value="NUCLEAR FUSION PROTEIN KAR5"/>
    <property type="match status" value="1"/>
</dbReference>
<evidence type="ECO:0000256" key="2">
    <source>
        <dbReference type="ARBA" id="ARBA00010473"/>
    </source>
</evidence>
<comment type="subcellular location">
    <subcellularLocation>
        <location evidence="11">Endoplasmic reticulum membrane</location>
    </subcellularLocation>
    <subcellularLocation>
        <location evidence="11">Nucleus membrane</location>
    </subcellularLocation>
</comment>
<reference evidence="12 13" key="1">
    <citation type="submission" date="2024-07" db="EMBL/GenBank/DDBJ databases">
        <title>Section-level genome sequencing and comparative genomics of Aspergillus sections Usti and Cavernicolus.</title>
        <authorList>
            <consortium name="Lawrence Berkeley National Laboratory"/>
            <person name="Nybo J.L."/>
            <person name="Vesth T.C."/>
            <person name="Theobald S."/>
            <person name="Frisvad J.C."/>
            <person name="Larsen T.O."/>
            <person name="Kjaerboelling I."/>
            <person name="Rothschild-Mancinelli K."/>
            <person name="Lyhne E.K."/>
            <person name="Kogle M.E."/>
            <person name="Barry K."/>
            <person name="Clum A."/>
            <person name="Na H."/>
            <person name="Ledsgaard L."/>
            <person name="Lin J."/>
            <person name="Lipzen A."/>
            <person name="Kuo A."/>
            <person name="Riley R."/>
            <person name="Mondo S."/>
            <person name="Labutti K."/>
            <person name="Haridas S."/>
            <person name="Pangalinan J."/>
            <person name="Salamov A.A."/>
            <person name="Simmons B.A."/>
            <person name="Magnuson J.K."/>
            <person name="Chen J."/>
            <person name="Drula E."/>
            <person name="Henrissat B."/>
            <person name="Wiebenga A."/>
            <person name="Lubbers R.J."/>
            <person name="Gomes A.C."/>
            <person name="Macurrencykelacurrency M.R."/>
            <person name="Stajich J."/>
            <person name="Grigoriev I.V."/>
            <person name="Mortensen U.H."/>
            <person name="De Vries R.P."/>
            <person name="Baker S.E."/>
            <person name="Andersen M.R."/>
        </authorList>
    </citation>
    <scope>NUCLEOTIDE SEQUENCE [LARGE SCALE GENOMIC DNA]</scope>
    <source>
        <strain evidence="12 13">CBS 449.75</strain>
    </source>
</reference>
<keyword evidence="6 11" id="KW-0256">Endoplasmic reticulum</keyword>
<feature type="transmembrane region" description="Helical" evidence="11">
    <location>
        <begin position="7"/>
        <end position="27"/>
    </location>
</feature>
<dbReference type="Pfam" id="PF04163">
    <property type="entry name" value="Tht1"/>
    <property type="match status" value="1"/>
</dbReference>
<evidence type="ECO:0008006" key="14">
    <source>
        <dbReference type="Google" id="ProtNLM"/>
    </source>
</evidence>
<comment type="function">
    <text evidence="1 11">Required for nuclear membrane fusion during karyogamy.</text>
</comment>
<organism evidence="12 13">
    <name type="scientific">Aspergillus lucknowensis</name>
    <dbReference type="NCBI Taxonomy" id="176173"/>
    <lineage>
        <taxon>Eukaryota</taxon>
        <taxon>Fungi</taxon>
        <taxon>Dikarya</taxon>
        <taxon>Ascomycota</taxon>
        <taxon>Pezizomycotina</taxon>
        <taxon>Eurotiomycetes</taxon>
        <taxon>Eurotiomycetidae</taxon>
        <taxon>Eurotiales</taxon>
        <taxon>Aspergillaceae</taxon>
        <taxon>Aspergillus</taxon>
        <taxon>Aspergillus subgen. Nidulantes</taxon>
    </lineage>
</organism>
<keyword evidence="13" id="KW-1185">Reference proteome</keyword>
<evidence type="ECO:0000256" key="11">
    <source>
        <dbReference type="RuleBase" id="RU368082"/>
    </source>
</evidence>
<evidence type="ECO:0000313" key="13">
    <source>
        <dbReference type="Proteomes" id="UP001610432"/>
    </source>
</evidence>
<comment type="caution">
    <text evidence="12">The sequence shown here is derived from an EMBL/GenBank/DDBJ whole genome shotgun (WGS) entry which is preliminary data.</text>
</comment>
<evidence type="ECO:0000256" key="4">
    <source>
        <dbReference type="ARBA" id="ARBA00022692"/>
    </source>
</evidence>
<keyword evidence="9" id="KW-0325">Glycoprotein</keyword>
<keyword evidence="10 11" id="KW-0539">Nucleus</keyword>
<evidence type="ECO:0000256" key="3">
    <source>
        <dbReference type="ARBA" id="ARBA00022459"/>
    </source>
</evidence>
<evidence type="ECO:0000256" key="9">
    <source>
        <dbReference type="ARBA" id="ARBA00023180"/>
    </source>
</evidence>
<evidence type="ECO:0000256" key="1">
    <source>
        <dbReference type="ARBA" id="ARBA00003389"/>
    </source>
</evidence>
<dbReference type="EMBL" id="JBFXLQ010000006">
    <property type="protein sequence ID" value="KAL2870328.1"/>
    <property type="molecule type" value="Genomic_DNA"/>
</dbReference>
<sequence length="517" mass="57387">MNPSYRAFYLGLATYVMLYTPLFTLSARADIAANVAPEKIHGSGDDLDLISLLNSGMEKNDRLFTEAIELLESIRSSPSCNQIAASKLITSCQFIGRKPDTSTDPDTYNALEHTRSLYAARLALCELSGAGTPIPPPCYSLNASSSPRKGFFGFLTRHNAAVSDPEAVKRDVLEPCLKSLESRPQWWTSYSNGRQNAVVICQASRTEIEKGEILELYNNIAQSSTKLNNGLQEALRRATEESSRYRAFAQSTELWKNEIMREMEDSTSAVRIYFEKMSLGLETQFGSLFQMITSALENVHVGVTDIKKGVQKSSTETSYLRQSLQALHNESLLRSEEIALTQKQNALVNNELSLSLQSHLQSIAQKDIVQLVEKVKAFDTALDWLYGKGAQILQQEDNISQRLQTFESSLQNSSILVENLRKIQQQQYETATAQSQLQEVLQTNMRISKALLEQTASTAADLETMIDEASKKYRGIPGFGGLFGGYSTWALGGLLFCIGLHSPKTAVALLLLFILSR</sequence>
<dbReference type="GeneID" id="98143411"/>
<evidence type="ECO:0000256" key="10">
    <source>
        <dbReference type="ARBA" id="ARBA00023242"/>
    </source>
</evidence>
<name>A0ABR4M2U7_9EURO</name>
<dbReference type="RefSeq" id="XP_070889307.1">
    <property type="nucleotide sequence ID" value="XM_071028339.1"/>
</dbReference>
<evidence type="ECO:0000256" key="8">
    <source>
        <dbReference type="ARBA" id="ARBA00023136"/>
    </source>
</evidence>
<evidence type="ECO:0000256" key="7">
    <source>
        <dbReference type="ARBA" id="ARBA00022989"/>
    </source>
</evidence>
<gene>
    <name evidence="12" type="ORF">BJX67DRAFT_345237</name>
</gene>
<keyword evidence="8 11" id="KW-0472">Membrane</keyword>
<dbReference type="PANTHER" id="PTHR28012:SF1">
    <property type="entry name" value="NUCLEAR FUSION PROTEIN KAR5"/>
    <property type="match status" value="1"/>
</dbReference>
<protein>
    <recommendedName>
        <fullName evidence="14">Nuclear membrane fusion protein Kar5</fullName>
    </recommendedName>
</protein>
<evidence type="ECO:0000256" key="6">
    <source>
        <dbReference type="ARBA" id="ARBA00022824"/>
    </source>
</evidence>
<evidence type="ECO:0000313" key="12">
    <source>
        <dbReference type="EMBL" id="KAL2870328.1"/>
    </source>
</evidence>